<dbReference type="NCBIfam" id="TIGR00697">
    <property type="entry name" value="queuosine precursor transporter"/>
    <property type="match status" value="1"/>
</dbReference>
<reference evidence="2" key="1">
    <citation type="submission" date="2018-05" db="EMBL/GenBank/DDBJ databases">
        <authorList>
            <person name="Lanie J.A."/>
            <person name="Ng W.-L."/>
            <person name="Kazmierczak K.M."/>
            <person name="Andrzejewski T.M."/>
            <person name="Davidsen T.M."/>
            <person name="Wayne K.J."/>
            <person name="Tettelin H."/>
            <person name="Glass J.I."/>
            <person name="Rusch D."/>
            <person name="Podicherti R."/>
            <person name="Tsui H.-C.T."/>
            <person name="Winkler M.E."/>
        </authorList>
    </citation>
    <scope>NUCLEOTIDE SEQUENCE</scope>
</reference>
<dbReference type="HAMAP" id="MF_02088">
    <property type="entry name" value="Q_prec_transport"/>
    <property type="match status" value="1"/>
</dbReference>
<sequence>MDLLLNNFNQETLWFLVVIYDLSLAIFLYRLFGKYGLYCAVVLGIVLGNLQGGKISELEIFGMQFNVSMGAILYSGIYFATDLLNEKFGKAEANRAVMLGFVANIAVMLTLVISTKFLPSQLTGSAAEVHDAISVLAYYSPIFIIGSLTAYLVSQRFDVWFFHYLKNLTDGRKLWLRNNLSTIASQLIDTFIYQFTWVLATGMTFSQAFGLAAIKYVFKVLIAL</sequence>
<evidence type="ECO:0000313" key="2">
    <source>
        <dbReference type="EMBL" id="SVB39710.1"/>
    </source>
</evidence>
<keyword evidence="1" id="KW-0472">Membrane</keyword>
<dbReference type="Pfam" id="PF02592">
    <property type="entry name" value="Vut_1"/>
    <property type="match status" value="1"/>
</dbReference>
<feature type="transmembrane region" description="Helical" evidence="1">
    <location>
        <begin position="65"/>
        <end position="84"/>
    </location>
</feature>
<feature type="transmembrane region" description="Helical" evidence="1">
    <location>
        <begin position="36"/>
        <end position="53"/>
    </location>
</feature>
<proteinExistence type="inferred from homology"/>
<dbReference type="AlphaFoldDB" id="A0A382DMK7"/>
<name>A0A382DMK7_9ZZZZ</name>
<keyword evidence="1" id="KW-0812">Transmembrane</keyword>
<feature type="transmembrane region" description="Helical" evidence="1">
    <location>
        <begin position="135"/>
        <end position="153"/>
    </location>
</feature>
<organism evidence="2">
    <name type="scientific">marine metagenome</name>
    <dbReference type="NCBI Taxonomy" id="408172"/>
    <lineage>
        <taxon>unclassified sequences</taxon>
        <taxon>metagenomes</taxon>
        <taxon>ecological metagenomes</taxon>
    </lineage>
</organism>
<dbReference type="EMBL" id="UINC01040190">
    <property type="protein sequence ID" value="SVB39710.1"/>
    <property type="molecule type" value="Genomic_DNA"/>
</dbReference>
<dbReference type="InterPro" id="IPR003744">
    <property type="entry name" value="YhhQ"/>
</dbReference>
<dbReference type="PANTHER" id="PTHR34300:SF2">
    <property type="entry name" value="QUEUOSINE PRECURSOR TRANSPORTER-RELATED"/>
    <property type="match status" value="1"/>
</dbReference>
<protein>
    <submittedName>
        <fullName evidence="2">Uncharacterized protein</fullName>
    </submittedName>
</protein>
<dbReference type="PANTHER" id="PTHR34300">
    <property type="entry name" value="QUEUOSINE PRECURSOR TRANSPORTER-RELATED"/>
    <property type="match status" value="1"/>
</dbReference>
<keyword evidence="1" id="KW-1133">Transmembrane helix</keyword>
<feature type="transmembrane region" description="Helical" evidence="1">
    <location>
        <begin position="12"/>
        <end position="29"/>
    </location>
</feature>
<gene>
    <name evidence="2" type="ORF">METZ01_LOCUS192564</name>
</gene>
<evidence type="ECO:0000256" key="1">
    <source>
        <dbReference type="SAM" id="Phobius"/>
    </source>
</evidence>
<feature type="transmembrane region" description="Helical" evidence="1">
    <location>
        <begin position="96"/>
        <end position="115"/>
    </location>
</feature>
<feature type="transmembrane region" description="Helical" evidence="1">
    <location>
        <begin position="199"/>
        <end position="218"/>
    </location>
</feature>
<accession>A0A382DMK7</accession>
<feature type="non-terminal residue" evidence="2">
    <location>
        <position position="224"/>
    </location>
</feature>